<accession>A0A3A9WE63</accession>
<reference evidence="4 5" key="1">
    <citation type="submission" date="2018-09" db="EMBL/GenBank/DDBJ databases">
        <title>Streptomyces sp. nov. DS1-2, an endophytic actinomycete isolated from roots of Dendrobium scabrilingue.</title>
        <authorList>
            <person name="Kuncharoen N."/>
            <person name="Kudo T."/>
            <person name="Ohkuma M."/>
            <person name="Yuki M."/>
            <person name="Tanasupawat S."/>
        </authorList>
    </citation>
    <scope>NUCLEOTIDE SEQUENCE [LARGE SCALE GENOMIC DNA]</scope>
    <source>
        <strain evidence="2 5">AZ1-7</strain>
        <strain evidence="3 4">DS1-2</strain>
    </source>
</reference>
<evidence type="ECO:0000313" key="3">
    <source>
        <dbReference type="EMBL" id="RKN26848.1"/>
    </source>
</evidence>
<dbReference type="EMBL" id="RBDY01000002">
    <property type="protein sequence ID" value="RKN26848.1"/>
    <property type="molecule type" value="Genomic_DNA"/>
</dbReference>
<sequence>MTVTETVSLRALSLPARAIIAVAVGALAAFFTWHMAAVFLFVSPSNTVREENFDRIRGYIYPEFEQNWKLFAPNPLQRDEAVHVRAQVTEPDGSLRTTDWINLTATDIDNIRHHLLPSHSAQNLLRRGWDFYDGAHDDEGRPIGERGRLSELYVHRIALQRLQDEHDMDLDTVRRVQLRSAVSRVPAPEWREEEIDTSTYYDEIDWWVVTSDDLEGIAR</sequence>
<keyword evidence="1" id="KW-0472">Membrane</keyword>
<comment type="caution">
    <text evidence="2">The sequence shown here is derived from an EMBL/GenBank/DDBJ whole genome shotgun (WGS) entry which is preliminary data.</text>
</comment>
<dbReference type="Pfam" id="PF19136">
    <property type="entry name" value="DUF5819"/>
    <property type="match status" value="1"/>
</dbReference>
<evidence type="ECO:0000256" key="1">
    <source>
        <dbReference type="SAM" id="Phobius"/>
    </source>
</evidence>
<dbReference type="Proteomes" id="UP000268652">
    <property type="component" value="Unassembled WGS sequence"/>
</dbReference>
<evidence type="ECO:0000313" key="5">
    <source>
        <dbReference type="Proteomes" id="UP000275024"/>
    </source>
</evidence>
<dbReference type="Proteomes" id="UP000275024">
    <property type="component" value="Unassembled WGS sequence"/>
</dbReference>
<keyword evidence="4" id="KW-1185">Reference proteome</keyword>
<dbReference type="AlphaFoldDB" id="A0A3A9WE63"/>
<organism evidence="2 5">
    <name type="scientific">Streptomyces radicis</name>
    <dbReference type="NCBI Taxonomy" id="1750517"/>
    <lineage>
        <taxon>Bacteria</taxon>
        <taxon>Bacillati</taxon>
        <taxon>Actinomycetota</taxon>
        <taxon>Actinomycetes</taxon>
        <taxon>Kitasatosporales</taxon>
        <taxon>Streptomycetaceae</taxon>
        <taxon>Streptomyces</taxon>
    </lineage>
</organism>
<keyword evidence="1" id="KW-0812">Transmembrane</keyword>
<protein>
    <submittedName>
        <fullName evidence="2">Uncharacterized protein</fullName>
    </submittedName>
</protein>
<name>A0A3A9WE63_9ACTN</name>
<dbReference type="OrthoDB" id="9342777at2"/>
<gene>
    <name evidence="3" type="ORF">D7318_04480</name>
    <name evidence="2" type="ORF">D7319_05175</name>
</gene>
<feature type="transmembrane region" description="Helical" evidence="1">
    <location>
        <begin position="18"/>
        <end position="42"/>
    </location>
</feature>
<keyword evidence="1" id="KW-1133">Transmembrane helix</keyword>
<evidence type="ECO:0000313" key="2">
    <source>
        <dbReference type="EMBL" id="RKN11611.1"/>
    </source>
</evidence>
<dbReference type="EMBL" id="RBDX01000003">
    <property type="protein sequence ID" value="RKN11611.1"/>
    <property type="molecule type" value="Genomic_DNA"/>
</dbReference>
<proteinExistence type="predicted"/>
<dbReference type="InterPro" id="IPR043857">
    <property type="entry name" value="DUF5819"/>
</dbReference>
<evidence type="ECO:0000313" key="4">
    <source>
        <dbReference type="Proteomes" id="UP000268652"/>
    </source>
</evidence>